<evidence type="ECO:0000259" key="1">
    <source>
        <dbReference type="Pfam" id="PF01610"/>
    </source>
</evidence>
<dbReference type="Pfam" id="PF14690">
    <property type="entry name" value="Zn_ribbon_ISL3"/>
    <property type="match status" value="1"/>
</dbReference>
<protein>
    <submittedName>
        <fullName evidence="3">ISL3 family transposase</fullName>
    </submittedName>
</protein>
<gene>
    <name evidence="3" type="ORF">IBL25_07570</name>
</gene>
<proteinExistence type="predicted"/>
<dbReference type="InterPro" id="IPR029261">
    <property type="entry name" value="Transposase_Znf"/>
</dbReference>
<dbReference type="InterPro" id="IPR002560">
    <property type="entry name" value="Transposase_DDE"/>
</dbReference>
<reference evidence="3 4" key="1">
    <citation type="journal article" date="2009" name="Int. J. Syst. Evol. Microbiol.">
        <title>Transfer of Teichococcus ludipueritiae and Muricoccus roseus to the genus Roseomonas, as Roseomonas ludipueritiae comb. nov. and Roseomonas rosea comb. nov., respectively, and emended description of the genus Roseomonas.</title>
        <authorList>
            <person name="Sanchez-Porro C."/>
            <person name="Gallego V."/>
            <person name="Busse H.J."/>
            <person name="Kampfer P."/>
            <person name="Ventosa A."/>
        </authorList>
    </citation>
    <scope>NUCLEOTIDE SEQUENCE [LARGE SCALE GENOMIC DNA]</scope>
    <source>
        <strain evidence="3 4">DSM 14915</strain>
    </source>
</reference>
<sequence>MVAAFRDRVAACPDCGAPSAVVHSRYERRLQDLPWQGRPVTLRIQARRLRCRNQECRRQTFVERLAESAAGGARRTLRLADLQRHLGLALGGEAGARLAARLAIAISADTLIRMARRQSPPPEPSPPPRVLGVDDWAWRRGHRYGSILVDLERNQVVDLLPDRQAETLSHWLRQHPGVEVVARDRACTYADGARQGAPGAVQVADRWHLLRNLGDAVQAVVERHHAAIRRIGREVAAGCAIRAAAAVPTETRPSAAQQRREAGRRRRQARYEEAARMHTAGVSISDMSRQLGADRKTLRRWLQAGAAPSWPRIPRGSILDRHRTTLEQRWAEGCHNALRLWRELASAGFPGRPSTVRAWATERRRRDPAASLPGAARGQIWQPPTLRRTTRLLMADGELPSDADRTFTARLLEVPALQTTVAVAKRIARLLRRKGDDRLEEALDEAAASPLASFAVELRKDIAAVRAALDLPWTTSPVEGQINRLKMIKRTMYGRAGFELLRARILQAA</sequence>
<comment type="caution">
    <text evidence="3">The sequence shown here is derived from an EMBL/GenBank/DDBJ whole genome shotgun (WGS) entry which is preliminary data.</text>
</comment>
<name>A0ABR7R4V8_9PROT</name>
<evidence type="ECO:0000313" key="4">
    <source>
        <dbReference type="Proteomes" id="UP000603940"/>
    </source>
</evidence>
<dbReference type="NCBIfam" id="NF033550">
    <property type="entry name" value="transpos_ISL3"/>
    <property type="match status" value="1"/>
</dbReference>
<evidence type="ECO:0000313" key="3">
    <source>
        <dbReference type="EMBL" id="MBC9176799.1"/>
    </source>
</evidence>
<keyword evidence="4" id="KW-1185">Reference proteome</keyword>
<feature type="domain" description="Transposase IS204/IS1001/IS1096/IS1165 DDE" evidence="1">
    <location>
        <begin position="131"/>
        <end position="250"/>
    </location>
</feature>
<dbReference type="PANTHER" id="PTHR33498">
    <property type="entry name" value="TRANSPOSASE FOR INSERTION SEQUENCE ELEMENT IS1557"/>
    <property type="match status" value="1"/>
</dbReference>
<dbReference type="PANTHER" id="PTHR33498:SF1">
    <property type="entry name" value="TRANSPOSASE FOR INSERTION SEQUENCE ELEMENT IS1557"/>
    <property type="match status" value="1"/>
</dbReference>
<accession>A0ABR7R4V8</accession>
<dbReference type="Pfam" id="PF01610">
    <property type="entry name" value="DDE_Tnp_ISL3"/>
    <property type="match status" value="1"/>
</dbReference>
<evidence type="ECO:0000259" key="2">
    <source>
        <dbReference type="Pfam" id="PF14690"/>
    </source>
</evidence>
<organism evidence="3 4">
    <name type="scientific">Pseudoroseomonas ludipueritiae</name>
    <dbReference type="NCBI Taxonomy" id="198093"/>
    <lineage>
        <taxon>Bacteria</taxon>
        <taxon>Pseudomonadati</taxon>
        <taxon>Pseudomonadota</taxon>
        <taxon>Alphaproteobacteria</taxon>
        <taxon>Acetobacterales</taxon>
        <taxon>Acetobacteraceae</taxon>
        <taxon>Pseudoroseomonas</taxon>
    </lineage>
</organism>
<dbReference type="EMBL" id="JACTUZ010000020">
    <property type="protein sequence ID" value="MBC9176799.1"/>
    <property type="molecule type" value="Genomic_DNA"/>
</dbReference>
<feature type="domain" description="Transposase IS204/IS1001/IS1096/IS1165 zinc-finger" evidence="2">
    <location>
        <begin position="9"/>
        <end position="53"/>
    </location>
</feature>
<dbReference type="Proteomes" id="UP000603940">
    <property type="component" value="Unassembled WGS sequence"/>
</dbReference>
<dbReference type="InterPro" id="IPR047951">
    <property type="entry name" value="Transpos_ISL3"/>
</dbReference>